<evidence type="ECO:0000256" key="1">
    <source>
        <dbReference type="ARBA" id="ARBA00023015"/>
    </source>
</evidence>
<dbReference type="CDD" id="cd06124">
    <property type="entry name" value="cupin_NimR-like_N"/>
    <property type="match status" value="1"/>
</dbReference>
<keyword evidence="6" id="KW-1185">Reference proteome</keyword>
<dbReference type="Pfam" id="PF02311">
    <property type="entry name" value="AraC_binding"/>
    <property type="match status" value="1"/>
</dbReference>
<keyword evidence="2" id="KW-0238">DNA-binding</keyword>
<dbReference type="SUPFAM" id="SSF46689">
    <property type="entry name" value="Homeodomain-like"/>
    <property type="match status" value="1"/>
</dbReference>
<dbReference type="InterPro" id="IPR003313">
    <property type="entry name" value="AraC-bd"/>
</dbReference>
<keyword evidence="3" id="KW-0804">Transcription</keyword>
<keyword evidence="1" id="KW-0805">Transcription regulation</keyword>
<sequence>MSSLHASLASLDPDLVDEPAFAASITVKEHEAELPMHQHRKGQLVVALQGGVMCRAHGGLWMVPPGSGVWIPGNVLHSNHVTANGRICLLFVAPSVPGLPTQCCTLSLTRLVIEIIKHMAAYPRSAHAPDSHKDRIAEVVLEELRRMKVASLHLPIPDDPTLTRIANALIQNPDDRSTVAEWAKRVAMSERTLARLVVRTTSMSFGRWRQQLHIIIALQRLTSGRSVQSVSDDLGYESVSAFITMFKNALGKPPARYVAEQELRDGS</sequence>
<proteinExistence type="predicted"/>
<dbReference type="Proteomes" id="UP001549321">
    <property type="component" value="Unassembled WGS sequence"/>
</dbReference>
<name>A0ABV2R270_9HYPH</name>
<evidence type="ECO:0000256" key="2">
    <source>
        <dbReference type="ARBA" id="ARBA00023125"/>
    </source>
</evidence>
<dbReference type="PANTHER" id="PTHR11019">
    <property type="entry name" value="HTH-TYPE TRANSCRIPTIONAL REGULATOR NIMR"/>
    <property type="match status" value="1"/>
</dbReference>
<dbReference type="Gene3D" id="1.10.10.60">
    <property type="entry name" value="Homeodomain-like"/>
    <property type="match status" value="1"/>
</dbReference>
<comment type="caution">
    <text evidence="5">The sequence shown here is derived from an EMBL/GenBank/DDBJ whole genome shotgun (WGS) entry which is preliminary data.</text>
</comment>
<dbReference type="SMART" id="SM00342">
    <property type="entry name" value="HTH_ARAC"/>
    <property type="match status" value="1"/>
</dbReference>
<dbReference type="Pfam" id="PF12833">
    <property type="entry name" value="HTH_18"/>
    <property type="match status" value="1"/>
</dbReference>
<dbReference type="EMBL" id="JBEPSM010000002">
    <property type="protein sequence ID" value="MET4635375.1"/>
    <property type="molecule type" value="Genomic_DNA"/>
</dbReference>
<dbReference type="Gene3D" id="2.60.120.10">
    <property type="entry name" value="Jelly Rolls"/>
    <property type="match status" value="1"/>
</dbReference>
<evidence type="ECO:0000313" key="5">
    <source>
        <dbReference type="EMBL" id="MET4635375.1"/>
    </source>
</evidence>
<dbReference type="PROSITE" id="PS01124">
    <property type="entry name" value="HTH_ARAC_FAMILY_2"/>
    <property type="match status" value="1"/>
</dbReference>
<feature type="domain" description="HTH araC/xylS-type" evidence="4">
    <location>
        <begin position="163"/>
        <end position="260"/>
    </location>
</feature>
<dbReference type="InterPro" id="IPR014710">
    <property type="entry name" value="RmlC-like_jellyroll"/>
</dbReference>
<protein>
    <submittedName>
        <fullName evidence="5">AraC-like DNA-binding protein</fullName>
    </submittedName>
</protein>
<reference evidence="5 6" key="1">
    <citation type="submission" date="2024-06" db="EMBL/GenBank/DDBJ databases">
        <title>Sorghum-associated microbial communities from plants grown in Nebraska, USA.</title>
        <authorList>
            <person name="Schachtman D."/>
        </authorList>
    </citation>
    <scope>NUCLEOTIDE SEQUENCE [LARGE SCALE GENOMIC DNA]</scope>
    <source>
        <strain evidence="5 6">3207</strain>
    </source>
</reference>
<gene>
    <name evidence="5" type="ORF">ABIE08_003321</name>
</gene>
<dbReference type="InterPro" id="IPR009057">
    <property type="entry name" value="Homeodomain-like_sf"/>
</dbReference>
<dbReference type="InterPro" id="IPR018060">
    <property type="entry name" value="HTH_AraC"/>
</dbReference>
<dbReference type="SUPFAM" id="SSF51182">
    <property type="entry name" value="RmlC-like cupins"/>
    <property type="match status" value="1"/>
</dbReference>
<evidence type="ECO:0000313" key="6">
    <source>
        <dbReference type="Proteomes" id="UP001549321"/>
    </source>
</evidence>
<evidence type="ECO:0000256" key="3">
    <source>
        <dbReference type="ARBA" id="ARBA00023163"/>
    </source>
</evidence>
<evidence type="ECO:0000259" key="4">
    <source>
        <dbReference type="PROSITE" id="PS01124"/>
    </source>
</evidence>
<dbReference type="PANTHER" id="PTHR11019:SF199">
    <property type="entry name" value="HTH-TYPE TRANSCRIPTIONAL REGULATOR NIMR"/>
    <property type="match status" value="1"/>
</dbReference>
<dbReference type="InterPro" id="IPR011051">
    <property type="entry name" value="RmlC_Cupin_sf"/>
</dbReference>
<organism evidence="5 6">
    <name type="scientific">Kaistia defluvii</name>
    <dbReference type="NCBI Taxonomy" id="410841"/>
    <lineage>
        <taxon>Bacteria</taxon>
        <taxon>Pseudomonadati</taxon>
        <taxon>Pseudomonadota</taxon>
        <taxon>Alphaproteobacteria</taxon>
        <taxon>Hyphomicrobiales</taxon>
        <taxon>Kaistiaceae</taxon>
        <taxon>Kaistia</taxon>
    </lineage>
</organism>
<accession>A0ABV2R270</accession>